<dbReference type="SUPFAM" id="SSF82866">
    <property type="entry name" value="Multidrug efflux transporter AcrB transmembrane domain"/>
    <property type="match status" value="1"/>
</dbReference>
<dbReference type="GO" id="GO:0005886">
    <property type="term" value="C:plasma membrane"/>
    <property type="evidence" value="ECO:0007669"/>
    <property type="project" value="TreeGrafter"/>
</dbReference>
<feature type="transmembrane region" description="Helical" evidence="1">
    <location>
        <begin position="163"/>
        <end position="182"/>
    </location>
</feature>
<comment type="caution">
    <text evidence="2">The sequence shown here is derived from an EMBL/GenBank/DDBJ whole genome shotgun (WGS) entry which is preliminary data.</text>
</comment>
<sequence>MRYNGKPALTVSADIRAGGKLTSSRVQVLVNRYASGFPDKYPGVTVTYGGEFETTHRTFTSLGFAFIISILCIYLILSSQFKDYLQPLIIITAVMFAVIGVTLGMFVTRSTFTVGSFMALVGLAGVAVNDSLILIDFINVRRRAGLGLREAVLAGCSARMRPVLITTITTMFGLLPMALGIPRKSIAWQPMATAFVSGLASATILALLIIPVEYELAERFKESVRRMGRRLKGRADA</sequence>
<protein>
    <recommendedName>
        <fullName evidence="3">Acriflavin resistance protein</fullName>
    </recommendedName>
</protein>
<reference evidence="2" key="1">
    <citation type="journal article" date="2015" name="Nature">
        <title>Complex archaea that bridge the gap between prokaryotes and eukaryotes.</title>
        <authorList>
            <person name="Spang A."/>
            <person name="Saw J.H."/>
            <person name="Jorgensen S.L."/>
            <person name="Zaremba-Niedzwiedzka K."/>
            <person name="Martijn J."/>
            <person name="Lind A.E."/>
            <person name="van Eijk R."/>
            <person name="Schleper C."/>
            <person name="Guy L."/>
            <person name="Ettema T.J."/>
        </authorList>
    </citation>
    <scope>NUCLEOTIDE SEQUENCE</scope>
</reference>
<evidence type="ECO:0008006" key="3">
    <source>
        <dbReference type="Google" id="ProtNLM"/>
    </source>
</evidence>
<gene>
    <name evidence="2" type="ORF">LCGC14_2261260</name>
</gene>
<accession>A0A0F9CZM7</accession>
<dbReference type="InterPro" id="IPR001036">
    <property type="entry name" value="Acrflvin-R"/>
</dbReference>
<dbReference type="PANTHER" id="PTHR32063:SF33">
    <property type="entry name" value="RND SUPERFAMILY EFFLUX PUMP PERMEASE COMPONENT"/>
    <property type="match status" value="1"/>
</dbReference>
<keyword evidence="1" id="KW-1133">Transmembrane helix</keyword>
<evidence type="ECO:0000313" key="2">
    <source>
        <dbReference type="EMBL" id="KKL54853.1"/>
    </source>
</evidence>
<dbReference type="Pfam" id="PF00873">
    <property type="entry name" value="ACR_tran"/>
    <property type="match status" value="1"/>
</dbReference>
<dbReference type="AlphaFoldDB" id="A0A0F9CZM7"/>
<dbReference type="EMBL" id="LAZR01031053">
    <property type="protein sequence ID" value="KKL54853.1"/>
    <property type="molecule type" value="Genomic_DNA"/>
</dbReference>
<dbReference type="Gene3D" id="1.20.1640.10">
    <property type="entry name" value="Multidrug efflux transporter AcrB transmembrane domain"/>
    <property type="match status" value="1"/>
</dbReference>
<feature type="transmembrane region" description="Helical" evidence="1">
    <location>
        <begin position="112"/>
        <end position="135"/>
    </location>
</feature>
<proteinExistence type="predicted"/>
<dbReference type="PANTHER" id="PTHR32063">
    <property type="match status" value="1"/>
</dbReference>
<feature type="transmembrane region" description="Helical" evidence="1">
    <location>
        <begin position="58"/>
        <end position="77"/>
    </location>
</feature>
<evidence type="ECO:0000256" key="1">
    <source>
        <dbReference type="SAM" id="Phobius"/>
    </source>
</evidence>
<dbReference type="Gene3D" id="3.30.70.1440">
    <property type="entry name" value="Multidrug efflux transporter AcrB pore domain"/>
    <property type="match status" value="1"/>
</dbReference>
<keyword evidence="1" id="KW-0812">Transmembrane</keyword>
<feature type="transmembrane region" description="Helical" evidence="1">
    <location>
        <begin position="84"/>
        <end position="106"/>
    </location>
</feature>
<keyword evidence="1" id="KW-0472">Membrane</keyword>
<name>A0A0F9CZM7_9ZZZZ</name>
<feature type="transmembrane region" description="Helical" evidence="1">
    <location>
        <begin position="194"/>
        <end position="217"/>
    </location>
</feature>
<dbReference type="GO" id="GO:0042910">
    <property type="term" value="F:xenobiotic transmembrane transporter activity"/>
    <property type="evidence" value="ECO:0007669"/>
    <property type="project" value="TreeGrafter"/>
</dbReference>
<organism evidence="2">
    <name type="scientific">marine sediment metagenome</name>
    <dbReference type="NCBI Taxonomy" id="412755"/>
    <lineage>
        <taxon>unclassified sequences</taxon>
        <taxon>metagenomes</taxon>
        <taxon>ecological metagenomes</taxon>
    </lineage>
</organism>